<organism evidence="2 3">
    <name type="scientific">Cellulophaga algicola (strain DSM 14237 / IC166 / ACAM 630)</name>
    <dbReference type="NCBI Taxonomy" id="688270"/>
    <lineage>
        <taxon>Bacteria</taxon>
        <taxon>Pseudomonadati</taxon>
        <taxon>Bacteroidota</taxon>
        <taxon>Flavobacteriia</taxon>
        <taxon>Flavobacteriales</taxon>
        <taxon>Flavobacteriaceae</taxon>
        <taxon>Cellulophaga</taxon>
    </lineage>
</organism>
<keyword evidence="3" id="KW-1185">Reference proteome</keyword>
<keyword evidence="1" id="KW-0732">Signal</keyword>
<dbReference type="AlphaFoldDB" id="E6X7Y0"/>
<dbReference type="Proteomes" id="UP000008634">
    <property type="component" value="Chromosome"/>
</dbReference>
<protein>
    <submittedName>
        <fullName evidence="2">Uncharacterized protein</fullName>
    </submittedName>
</protein>
<proteinExistence type="predicted"/>
<feature type="chain" id="PRO_5003215576" evidence="1">
    <location>
        <begin position="19"/>
        <end position="424"/>
    </location>
</feature>
<dbReference type="OrthoDB" id="1149023at2"/>
<evidence type="ECO:0000313" key="2">
    <source>
        <dbReference type="EMBL" id="ADV48578.1"/>
    </source>
</evidence>
<reference evidence="2 3" key="1">
    <citation type="journal article" date="2010" name="Stand. Genomic Sci.">
        <title>Complete genome sequence of Cellulophaga algicola type strain (IC166).</title>
        <authorList>
            <person name="Abt B."/>
            <person name="Lu M."/>
            <person name="Misra M."/>
            <person name="Han C."/>
            <person name="Nolan M."/>
            <person name="Lucas S."/>
            <person name="Hammon N."/>
            <person name="Deshpande S."/>
            <person name="Cheng J.F."/>
            <person name="Tapia R."/>
            <person name="Goodwin L."/>
            <person name="Pitluck S."/>
            <person name="Liolios K."/>
            <person name="Pagani I."/>
            <person name="Ivanova N."/>
            <person name="Mavromatis K."/>
            <person name="Ovchinikova G."/>
            <person name="Pati A."/>
            <person name="Chen A."/>
            <person name="Palaniappan K."/>
            <person name="Land M."/>
            <person name="Hauser L."/>
            <person name="Chang Y.J."/>
            <person name="Jeffries C.D."/>
            <person name="Detter J.C."/>
            <person name="Brambilla E."/>
            <person name="Rohde M."/>
            <person name="Tindall B.J."/>
            <person name="Goker M."/>
            <person name="Woyke T."/>
            <person name="Bristow J."/>
            <person name="Eisen J.A."/>
            <person name="Markowitz V."/>
            <person name="Hugenholtz P."/>
            <person name="Kyrpides N.C."/>
            <person name="Klenk H.P."/>
            <person name="Lapidus A."/>
        </authorList>
    </citation>
    <scope>NUCLEOTIDE SEQUENCE [LARGE SCALE GENOMIC DNA]</scope>
    <source>
        <strain evidence="3">DSM 14237 / IC166 / ACAM 630</strain>
    </source>
</reference>
<accession>E6X7Y0</accession>
<evidence type="ECO:0000256" key="1">
    <source>
        <dbReference type="SAM" id="SignalP"/>
    </source>
</evidence>
<dbReference type="STRING" id="688270.Celal_1263"/>
<feature type="signal peptide" evidence="1">
    <location>
        <begin position="1"/>
        <end position="18"/>
    </location>
</feature>
<dbReference type="eggNOG" id="ENOG5032FFI">
    <property type="taxonomic scope" value="Bacteria"/>
</dbReference>
<gene>
    <name evidence="2" type="ordered locus">Celal_1263</name>
</gene>
<dbReference type="EMBL" id="CP002453">
    <property type="protein sequence ID" value="ADV48578.1"/>
    <property type="molecule type" value="Genomic_DNA"/>
</dbReference>
<sequence>MKNFIIVLILLMSTAINSQTNYNFSEIKSSPDLQKLLLKIMDEHKETRSSMLLEFIEDAKVVDDIVTSSRGIYSSKIYVKGMHYAGIPIAEAIFSNNSIKLTTDTLNYSGKKLLEKIESENGLTPVYYNDRSYDWEKETETINLRVKFVNGENLALLGDKDFAVLKIDFKPIYKIPLAKIHHKIKKFKKQPDYVLSSSTEHSIYDVFINGIKIEENYTYDRLHLNKYITSNVTSVKIIAKREPDYNEKVYYSAAILDQSINEDVKIIEGRFLGDKTVVFETSFNSELPYYPEAWTNGSDLRKEKKLKEKVIALYNKLGKAILENDEQMLNSMLYQRQFEVQQVNYDTTFLTARILWGNLIERSVYVNHTVSKDFEIDFSTNGKLIYCHPKDTKEMIIFEEENYDDPFNFYLYEPKGSNELKIIR</sequence>
<dbReference type="KEGG" id="cao:Celal_1263"/>
<name>E6X7Y0_CELAD</name>
<dbReference type="HOGENOM" id="CLU_651652_0_0_10"/>
<evidence type="ECO:0000313" key="3">
    <source>
        <dbReference type="Proteomes" id="UP000008634"/>
    </source>
</evidence>
<dbReference type="RefSeq" id="WP_013550062.1">
    <property type="nucleotide sequence ID" value="NC_014934.1"/>
</dbReference>